<dbReference type="GO" id="GO:0098552">
    <property type="term" value="C:side of membrane"/>
    <property type="evidence" value="ECO:0007669"/>
    <property type="project" value="UniProtKB-KW"/>
</dbReference>
<evidence type="ECO:0000256" key="3">
    <source>
        <dbReference type="ARBA" id="ARBA00022622"/>
    </source>
</evidence>
<evidence type="ECO:0000256" key="8">
    <source>
        <dbReference type="SAM" id="SignalP"/>
    </source>
</evidence>
<evidence type="ECO:0000313" key="10">
    <source>
        <dbReference type="EMBL" id="KLO13938.1"/>
    </source>
</evidence>
<keyword evidence="3" id="KW-0336">GPI-anchor</keyword>
<dbReference type="AlphaFoldDB" id="A0A0H2RX22"/>
<evidence type="ECO:0000256" key="4">
    <source>
        <dbReference type="ARBA" id="ARBA00022729"/>
    </source>
</evidence>
<feature type="chain" id="PRO_5005201872" description="Copper acquisition factor BIM1-like domain-containing protein" evidence="8">
    <location>
        <begin position="19"/>
        <end position="181"/>
    </location>
</feature>
<accession>A0A0H2RX22</accession>
<dbReference type="Proteomes" id="UP000053477">
    <property type="component" value="Unassembled WGS sequence"/>
</dbReference>
<name>A0A0H2RX22_9AGAM</name>
<keyword evidence="6" id="KW-0325">Glycoprotein</keyword>
<feature type="non-terminal residue" evidence="10">
    <location>
        <position position="1"/>
    </location>
</feature>
<keyword evidence="4 8" id="KW-0732">Signal</keyword>
<sequence length="181" mass="19090">KMLFSSLALLACVAGASAHFQMQFPPPRGPFVEPNEVNFCDSYTDAVSNRSLFPLDNGYITLNSEHPVWTAAVLISIDQNPTNFSVFNISSSGIQLPFAVPFFQTTGEGAACIPVDIGKLNISGIGDGSNVTLQVEFNGGDGNLFQCTDITLSSNFSIPSSDNCTHIVTNTTVTGSNASGT</sequence>
<feature type="signal peptide" evidence="8">
    <location>
        <begin position="1"/>
        <end position="18"/>
    </location>
</feature>
<evidence type="ECO:0000256" key="2">
    <source>
        <dbReference type="ARBA" id="ARBA00022475"/>
    </source>
</evidence>
<dbReference type="EMBL" id="KQ085951">
    <property type="protein sequence ID" value="KLO13938.1"/>
    <property type="molecule type" value="Genomic_DNA"/>
</dbReference>
<dbReference type="InParanoid" id="A0A0H2RX22"/>
<dbReference type="STRING" id="27342.A0A0H2RX22"/>
<reference evidence="10 11" key="1">
    <citation type="submission" date="2015-04" db="EMBL/GenBank/DDBJ databases">
        <title>Complete genome sequence of Schizopora paradoxa KUC8140, a cosmopolitan wood degrader in East Asia.</title>
        <authorList>
            <consortium name="DOE Joint Genome Institute"/>
            <person name="Min B."/>
            <person name="Park H."/>
            <person name="Jang Y."/>
            <person name="Kim J.-J."/>
            <person name="Kim K.H."/>
            <person name="Pangilinan J."/>
            <person name="Lipzen A."/>
            <person name="Riley R."/>
            <person name="Grigoriev I.V."/>
            <person name="Spatafora J.W."/>
            <person name="Choi I.-G."/>
        </authorList>
    </citation>
    <scope>NUCLEOTIDE SEQUENCE [LARGE SCALE GENOMIC DNA]</scope>
    <source>
        <strain evidence="10 11">KUC8140</strain>
    </source>
</reference>
<keyword evidence="2" id="KW-1003">Cell membrane</keyword>
<gene>
    <name evidence="10" type="ORF">SCHPADRAFT_795371</name>
</gene>
<evidence type="ECO:0000259" key="9">
    <source>
        <dbReference type="Pfam" id="PF20238"/>
    </source>
</evidence>
<dbReference type="InterPro" id="IPR046936">
    <property type="entry name" value="BIM1-like"/>
</dbReference>
<feature type="non-terminal residue" evidence="10">
    <location>
        <position position="181"/>
    </location>
</feature>
<keyword evidence="11" id="KW-1185">Reference proteome</keyword>
<evidence type="ECO:0000313" key="11">
    <source>
        <dbReference type="Proteomes" id="UP000053477"/>
    </source>
</evidence>
<organism evidence="10 11">
    <name type="scientific">Schizopora paradoxa</name>
    <dbReference type="NCBI Taxonomy" id="27342"/>
    <lineage>
        <taxon>Eukaryota</taxon>
        <taxon>Fungi</taxon>
        <taxon>Dikarya</taxon>
        <taxon>Basidiomycota</taxon>
        <taxon>Agaricomycotina</taxon>
        <taxon>Agaricomycetes</taxon>
        <taxon>Hymenochaetales</taxon>
        <taxon>Schizoporaceae</taxon>
        <taxon>Schizopora</taxon>
    </lineage>
</organism>
<comment type="subcellular location">
    <subcellularLocation>
        <location evidence="1">Cell membrane</location>
        <topology evidence="1">Lipid-anchor</topology>
        <topology evidence="1">GPI-anchor</topology>
    </subcellularLocation>
</comment>
<protein>
    <recommendedName>
        <fullName evidence="9">Copper acquisition factor BIM1-like domain-containing protein</fullName>
    </recommendedName>
</protein>
<evidence type="ECO:0000256" key="6">
    <source>
        <dbReference type="ARBA" id="ARBA00023180"/>
    </source>
</evidence>
<feature type="domain" description="Copper acquisition factor BIM1-like" evidence="9">
    <location>
        <begin position="17"/>
        <end position="165"/>
    </location>
</feature>
<proteinExistence type="predicted"/>
<dbReference type="PANTHER" id="PTHR34992">
    <property type="entry name" value="HYPHAL ANASTAMOSIS-7 PROTEIN"/>
    <property type="match status" value="1"/>
</dbReference>
<keyword evidence="5" id="KW-0472">Membrane</keyword>
<evidence type="ECO:0000256" key="7">
    <source>
        <dbReference type="ARBA" id="ARBA00023288"/>
    </source>
</evidence>
<dbReference type="GO" id="GO:0005886">
    <property type="term" value="C:plasma membrane"/>
    <property type="evidence" value="ECO:0007669"/>
    <property type="project" value="UniProtKB-SubCell"/>
</dbReference>
<dbReference type="InterPro" id="IPR046530">
    <property type="entry name" value="BIM1-like_dom"/>
</dbReference>
<dbReference type="CDD" id="cd21176">
    <property type="entry name" value="LPMO_auxiliary-like"/>
    <property type="match status" value="1"/>
</dbReference>
<keyword evidence="7" id="KW-0449">Lipoprotein</keyword>
<evidence type="ECO:0000256" key="1">
    <source>
        <dbReference type="ARBA" id="ARBA00004609"/>
    </source>
</evidence>
<dbReference type="OrthoDB" id="2146436at2759"/>
<dbReference type="Pfam" id="PF20238">
    <property type="entry name" value="BIM1-like_dom"/>
    <property type="match status" value="1"/>
</dbReference>
<evidence type="ECO:0000256" key="5">
    <source>
        <dbReference type="ARBA" id="ARBA00023136"/>
    </source>
</evidence>